<dbReference type="OrthoDB" id="6077599at2759"/>
<evidence type="ECO:0000313" key="7">
    <source>
        <dbReference type="EMBL" id="CAG7835896.1"/>
    </source>
</evidence>
<keyword evidence="2" id="KW-0597">Phosphoprotein</keyword>
<dbReference type="Pfam" id="PF02214">
    <property type="entry name" value="BTB_2"/>
    <property type="match status" value="1"/>
</dbReference>
<evidence type="ECO:0000313" key="8">
    <source>
        <dbReference type="Proteomes" id="UP000708208"/>
    </source>
</evidence>
<evidence type="ECO:0000256" key="5">
    <source>
        <dbReference type="SAM" id="MobiDB-lite"/>
    </source>
</evidence>
<protein>
    <recommendedName>
        <fullName evidence="6">BTB domain-containing protein</fullName>
    </recommendedName>
</protein>
<dbReference type="InterPro" id="IPR003131">
    <property type="entry name" value="T1-type_BTB"/>
</dbReference>
<evidence type="ECO:0000256" key="2">
    <source>
        <dbReference type="ARBA" id="ARBA00022553"/>
    </source>
</evidence>
<dbReference type="PANTHER" id="PTHR15859:SF1">
    <property type="entry name" value="BTB DOMAIN-CONTAINING PROTEIN"/>
    <property type="match status" value="1"/>
</dbReference>
<accession>A0A8J2MA55</accession>
<name>A0A8J2MA55_9HEXA</name>
<feature type="region of interest" description="Disordered" evidence="5">
    <location>
        <begin position="126"/>
        <end position="164"/>
    </location>
</feature>
<dbReference type="FunFam" id="3.30.710.10:FF:000038">
    <property type="entry name" value="BTB/POZ domain-containing protein KCTD3 isoform X1"/>
    <property type="match status" value="1"/>
</dbReference>
<dbReference type="EMBL" id="CAJVCH010570792">
    <property type="protein sequence ID" value="CAG7835896.1"/>
    <property type="molecule type" value="Genomic_DNA"/>
</dbReference>
<dbReference type="GO" id="GO:0051260">
    <property type="term" value="P:protein homooligomerization"/>
    <property type="evidence" value="ECO:0007669"/>
    <property type="project" value="InterPro"/>
</dbReference>
<evidence type="ECO:0000256" key="1">
    <source>
        <dbReference type="ARBA" id="ARBA00009572"/>
    </source>
</evidence>
<evidence type="ECO:0000259" key="6">
    <source>
        <dbReference type="SMART" id="SM00225"/>
    </source>
</evidence>
<reference evidence="7" key="1">
    <citation type="submission" date="2021-06" db="EMBL/GenBank/DDBJ databases">
        <authorList>
            <person name="Hodson N. C."/>
            <person name="Mongue J. A."/>
            <person name="Jaron S. K."/>
        </authorList>
    </citation>
    <scope>NUCLEOTIDE SEQUENCE</scope>
</reference>
<feature type="compositionally biased region" description="Low complexity" evidence="5">
    <location>
        <begin position="131"/>
        <end position="154"/>
    </location>
</feature>
<dbReference type="SMART" id="SM00225">
    <property type="entry name" value="BTB"/>
    <property type="match status" value="1"/>
</dbReference>
<comment type="similarity">
    <text evidence="1">Belongs to the KCTD3 family.</text>
</comment>
<evidence type="ECO:0000256" key="4">
    <source>
        <dbReference type="ARBA" id="ARBA00022737"/>
    </source>
</evidence>
<evidence type="ECO:0000256" key="3">
    <source>
        <dbReference type="ARBA" id="ARBA00022574"/>
    </source>
</evidence>
<keyword evidence="8" id="KW-1185">Reference proteome</keyword>
<dbReference type="AlphaFoldDB" id="A0A8J2MA55"/>
<gene>
    <name evidence="7" type="ORF">AFUS01_LOCUS45210</name>
</gene>
<keyword evidence="3" id="KW-0853">WD repeat</keyword>
<dbReference type="CDD" id="cd18363">
    <property type="entry name" value="BTB_POZ_KCTD3-like"/>
    <property type="match status" value="1"/>
</dbReference>
<dbReference type="PANTHER" id="PTHR15859">
    <property type="entry name" value="SETA BINDING PROTEIN 1"/>
    <property type="match status" value="1"/>
</dbReference>
<dbReference type="InterPro" id="IPR000210">
    <property type="entry name" value="BTB/POZ_dom"/>
</dbReference>
<organism evidence="7 8">
    <name type="scientific">Allacma fusca</name>
    <dbReference type="NCBI Taxonomy" id="39272"/>
    <lineage>
        <taxon>Eukaryota</taxon>
        <taxon>Metazoa</taxon>
        <taxon>Ecdysozoa</taxon>
        <taxon>Arthropoda</taxon>
        <taxon>Hexapoda</taxon>
        <taxon>Collembola</taxon>
        <taxon>Symphypleona</taxon>
        <taxon>Sminthuridae</taxon>
        <taxon>Allacma</taxon>
    </lineage>
</organism>
<dbReference type="InterPro" id="IPR047876">
    <property type="entry name" value="SHKBP1/KCTD3"/>
</dbReference>
<proteinExistence type="inferred from homology"/>
<comment type="caution">
    <text evidence="7">The sequence shown here is derived from an EMBL/GenBank/DDBJ whole genome shotgun (WGS) entry which is preliminary data.</text>
</comment>
<keyword evidence="4" id="KW-0677">Repeat</keyword>
<dbReference type="Proteomes" id="UP000708208">
    <property type="component" value="Unassembled WGS sequence"/>
</dbReference>
<sequence length="164" mass="17785">MFGSEIVHLNVGGTRFSTSWQTLTWVPDSFFTALLSGRISSLKDDNGAFFVDRDPTLFSVILNYLRSRDVDLRTVDMRALRNEAEFYGIIPLVKRLALCEDLNFSSCGDVLFYGYLPPAPIPALVEPQPGNAKGAKESSNASASNASNPLASKSVTEDSIGTAS</sequence>
<feature type="domain" description="BTB" evidence="6">
    <location>
        <begin position="5"/>
        <end position="105"/>
    </location>
</feature>